<evidence type="ECO:0000256" key="3">
    <source>
        <dbReference type="ARBA" id="ARBA00023115"/>
    </source>
</evidence>
<dbReference type="Pfam" id="PF01564">
    <property type="entry name" value="Spermine_synth"/>
    <property type="match status" value="1"/>
</dbReference>
<keyword evidence="3" id="KW-0620">Polyamine biosynthesis</keyword>
<evidence type="ECO:0000256" key="1">
    <source>
        <dbReference type="ARBA" id="ARBA00007867"/>
    </source>
</evidence>
<evidence type="ECO:0000256" key="2">
    <source>
        <dbReference type="ARBA" id="ARBA00022679"/>
    </source>
</evidence>
<dbReference type="PANTHER" id="PTHR43317:SF1">
    <property type="entry name" value="THERMOSPERMINE SYNTHASE ACAULIS5"/>
    <property type="match status" value="1"/>
</dbReference>
<proteinExistence type="inferred from homology"/>
<accession>A0A6C0K1K2</accession>
<dbReference type="EMBL" id="MN740778">
    <property type="protein sequence ID" value="QHU10976.1"/>
    <property type="molecule type" value="Genomic_DNA"/>
</dbReference>
<sequence>MDYQEHDPILQVTYTWHNCRLVYRETTHQGTLVELVERPIWGLTCYMDGVIQSCELDEELYHQTFVKAVLKGGERVCLFGGGEGALAREVLSYSDVQQVDMYEWDKDVVRIFQEHGASWSKGAWSHPKLRLFHEDAFQIRTDQHRLQYDAVLIDLFDLDESALKTWIPFLQNAAAWCRKQIGLYVMTQAPFPVATPLLEHLSDVLRAAGFLIHPLTVYIPSFHGYATFLVGERFPAI</sequence>
<dbReference type="Gene3D" id="3.40.50.150">
    <property type="entry name" value="Vaccinia Virus protein VP39"/>
    <property type="match status" value="1"/>
</dbReference>
<protein>
    <recommendedName>
        <fullName evidence="4">PABS domain-containing protein</fullName>
    </recommendedName>
</protein>
<reference evidence="5" key="1">
    <citation type="journal article" date="2020" name="Nature">
        <title>Giant virus diversity and host interactions through global metagenomics.</title>
        <authorList>
            <person name="Schulz F."/>
            <person name="Roux S."/>
            <person name="Paez-Espino D."/>
            <person name="Jungbluth S."/>
            <person name="Walsh D.A."/>
            <person name="Denef V.J."/>
            <person name="McMahon K.D."/>
            <person name="Konstantinidis K.T."/>
            <person name="Eloe-Fadrosh E.A."/>
            <person name="Kyrpides N.C."/>
            <person name="Woyke T."/>
        </authorList>
    </citation>
    <scope>NUCLEOTIDE SEQUENCE</scope>
    <source>
        <strain evidence="5">GVMAG-S-1101165-84</strain>
    </source>
</reference>
<dbReference type="InterPro" id="IPR029063">
    <property type="entry name" value="SAM-dependent_MTases_sf"/>
</dbReference>
<name>A0A6C0K1K2_9ZZZZ</name>
<dbReference type="PANTHER" id="PTHR43317">
    <property type="entry name" value="THERMOSPERMINE SYNTHASE ACAULIS5"/>
    <property type="match status" value="1"/>
</dbReference>
<feature type="domain" description="PABS" evidence="4">
    <location>
        <begin position="1"/>
        <end position="233"/>
    </location>
</feature>
<evidence type="ECO:0000259" key="4">
    <source>
        <dbReference type="PROSITE" id="PS51006"/>
    </source>
</evidence>
<organism evidence="5">
    <name type="scientific">viral metagenome</name>
    <dbReference type="NCBI Taxonomy" id="1070528"/>
    <lineage>
        <taxon>unclassified sequences</taxon>
        <taxon>metagenomes</taxon>
        <taxon>organismal metagenomes</taxon>
    </lineage>
</organism>
<dbReference type="GO" id="GO:0016740">
    <property type="term" value="F:transferase activity"/>
    <property type="evidence" value="ECO:0007669"/>
    <property type="project" value="UniProtKB-KW"/>
</dbReference>
<dbReference type="AlphaFoldDB" id="A0A6C0K1K2"/>
<comment type="similarity">
    <text evidence="1">Belongs to the spermidine/spermine synthase family.</text>
</comment>
<dbReference type="SUPFAM" id="SSF53335">
    <property type="entry name" value="S-adenosyl-L-methionine-dependent methyltransferases"/>
    <property type="match status" value="1"/>
</dbReference>
<keyword evidence="2" id="KW-0808">Transferase</keyword>
<evidence type="ECO:0000313" key="5">
    <source>
        <dbReference type="EMBL" id="QHU10976.1"/>
    </source>
</evidence>
<dbReference type="PROSITE" id="PS51006">
    <property type="entry name" value="PABS_2"/>
    <property type="match status" value="1"/>
</dbReference>
<dbReference type="GO" id="GO:0006596">
    <property type="term" value="P:polyamine biosynthetic process"/>
    <property type="evidence" value="ECO:0007669"/>
    <property type="project" value="UniProtKB-KW"/>
</dbReference>
<dbReference type="InterPro" id="IPR030374">
    <property type="entry name" value="PABS"/>
</dbReference>